<protein>
    <submittedName>
        <fullName evidence="1">Uncharacterized protein</fullName>
    </submittedName>
</protein>
<dbReference type="AlphaFoldDB" id="A0A0F9MIK3"/>
<reference evidence="1" key="1">
    <citation type="journal article" date="2015" name="Nature">
        <title>Complex archaea that bridge the gap between prokaryotes and eukaryotes.</title>
        <authorList>
            <person name="Spang A."/>
            <person name="Saw J.H."/>
            <person name="Jorgensen S.L."/>
            <person name="Zaremba-Niedzwiedzka K."/>
            <person name="Martijn J."/>
            <person name="Lind A.E."/>
            <person name="van Eijk R."/>
            <person name="Schleper C."/>
            <person name="Guy L."/>
            <person name="Ettema T.J."/>
        </authorList>
    </citation>
    <scope>NUCLEOTIDE SEQUENCE</scope>
</reference>
<accession>A0A0F9MIK3</accession>
<sequence>MSTRQELRLDSSMMDMLVMISECNPGALNVLMQLVQKDDGLGIILDLDDMNIRGTQIWIGYKDFCGEDLGKFIEKVLARDADMVGAINREGLMGNHIHKAVVNGALFDNRELLSE</sequence>
<organism evidence="1">
    <name type="scientific">marine sediment metagenome</name>
    <dbReference type="NCBI Taxonomy" id="412755"/>
    <lineage>
        <taxon>unclassified sequences</taxon>
        <taxon>metagenomes</taxon>
        <taxon>ecological metagenomes</taxon>
    </lineage>
</organism>
<gene>
    <name evidence="1" type="ORF">LCGC14_1085070</name>
</gene>
<proteinExistence type="predicted"/>
<name>A0A0F9MIK3_9ZZZZ</name>
<comment type="caution">
    <text evidence="1">The sequence shown here is derived from an EMBL/GenBank/DDBJ whole genome shotgun (WGS) entry which is preliminary data.</text>
</comment>
<evidence type="ECO:0000313" key="1">
    <source>
        <dbReference type="EMBL" id="KKN05674.1"/>
    </source>
</evidence>
<dbReference type="EMBL" id="LAZR01004776">
    <property type="protein sequence ID" value="KKN05674.1"/>
    <property type="molecule type" value="Genomic_DNA"/>
</dbReference>